<dbReference type="GO" id="GO:0005576">
    <property type="term" value="C:extracellular region"/>
    <property type="evidence" value="ECO:0007669"/>
    <property type="project" value="UniProtKB-SubCell"/>
</dbReference>
<dbReference type="InterPro" id="IPR038479">
    <property type="entry name" value="Transthyretin-like_sf"/>
</dbReference>
<evidence type="ECO:0000256" key="2">
    <source>
        <dbReference type="ARBA" id="ARBA00010112"/>
    </source>
</evidence>
<keyword evidence="5" id="KW-0812">Transmembrane</keyword>
<dbReference type="AlphaFoldDB" id="A0A7E4V8N7"/>
<feature type="transmembrane region" description="Helical" evidence="5">
    <location>
        <begin position="27"/>
        <end position="56"/>
    </location>
</feature>
<keyword evidence="4" id="KW-0732">Signal</keyword>
<reference evidence="7" key="2">
    <citation type="submission" date="2020-10" db="UniProtKB">
        <authorList>
            <consortium name="WormBaseParasite"/>
        </authorList>
    </citation>
    <scope>IDENTIFICATION</scope>
</reference>
<dbReference type="WBParaSite" id="Pan_g17971.t2">
    <property type="protein sequence ID" value="Pan_g17971.t2"/>
    <property type="gene ID" value="Pan_g17971"/>
</dbReference>
<dbReference type="Pfam" id="PF01060">
    <property type="entry name" value="TTR-52"/>
    <property type="match status" value="1"/>
</dbReference>
<keyword evidence="3" id="KW-0964">Secreted</keyword>
<keyword evidence="5" id="KW-1133">Transmembrane helix</keyword>
<proteinExistence type="inferred from homology"/>
<evidence type="ECO:0000256" key="5">
    <source>
        <dbReference type="SAM" id="Phobius"/>
    </source>
</evidence>
<name>A0A7E4V8N7_PANRE</name>
<comment type="similarity">
    <text evidence="2">Belongs to the nematode transthyretin-like family.</text>
</comment>
<evidence type="ECO:0000256" key="3">
    <source>
        <dbReference type="ARBA" id="ARBA00022525"/>
    </source>
</evidence>
<sequence>MHPIGRTYMIRGIQKEKKVNDPLPVQVGSTCCFVLLIMKSSLVLLLLCGTAVAIGIGRKQAAGVRGQLVCDGKPANGVKVKLYDDDRGIDTDDLLDQGKTDSQGHFELAGYTHEFTTIDPKLNIYHDCNDGLTPCQRKLSIMIPDKYIASGEKVDTYFNVGVLELAGIFKGEERDCIH</sequence>
<dbReference type="PANTHER" id="PTHR21700:SF3">
    <property type="entry name" value="TRANSTHYRETIN-LIKE PROTEIN 5"/>
    <property type="match status" value="1"/>
</dbReference>
<dbReference type="GO" id="GO:0009986">
    <property type="term" value="C:cell surface"/>
    <property type="evidence" value="ECO:0007669"/>
    <property type="project" value="InterPro"/>
</dbReference>
<comment type="subcellular location">
    <subcellularLocation>
        <location evidence="1">Secreted</location>
    </subcellularLocation>
</comment>
<evidence type="ECO:0000256" key="4">
    <source>
        <dbReference type="ARBA" id="ARBA00022729"/>
    </source>
</evidence>
<keyword evidence="6" id="KW-1185">Reference proteome</keyword>
<keyword evidence="5" id="KW-0472">Membrane</keyword>
<organism evidence="6 7">
    <name type="scientific">Panagrellus redivivus</name>
    <name type="common">Microworm</name>
    <dbReference type="NCBI Taxonomy" id="6233"/>
    <lineage>
        <taxon>Eukaryota</taxon>
        <taxon>Metazoa</taxon>
        <taxon>Ecdysozoa</taxon>
        <taxon>Nematoda</taxon>
        <taxon>Chromadorea</taxon>
        <taxon>Rhabditida</taxon>
        <taxon>Tylenchina</taxon>
        <taxon>Panagrolaimomorpha</taxon>
        <taxon>Panagrolaimoidea</taxon>
        <taxon>Panagrolaimidae</taxon>
        <taxon>Panagrellus</taxon>
    </lineage>
</organism>
<dbReference type="PANTHER" id="PTHR21700">
    <property type="entry name" value="TRANSTHYRETIN-LIKE FAMILY PROTEIN-RELATED"/>
    <property type="match status" value="1"/>
</dbReference>
<evidence type="ECO:0000313" key="7">
    <source>
        <dbReference type="WBParaSite" id="Pan_g17971.t2"/>
    </source>
</evidence>
<evidence type="ECO:0000313" key="6">
    <source>
        <dbReference type="Proteomes" id="UP000492821"/>
    </source>
</evidence>
<dbReference type="InterPro" id="IPR001534">
    <property type="entry name" value="Transthyretin-like"/>
</dbReference>
<accession>A0A7E4V8N7</accession>
<reference evidence="6" key="1">
    <citation type="journal article" date="2013" name="Genetics">
        <title>The draft genome and transcriptome of Panagrellus redivivus are shaped by the harsh demands of a free-living lifestyle.</title>
        <authorList>
            <person name="Srinivasan J."/>
            <person name="Dillman A.R."/>
            <person name="Macchietto M.G."/>
            <person name="Heikkinen L."/>
            <person name="Lakso M."/>
            <person name="Fracchia K.M."/>
            <person name="Antoshechkin I."/>
            <person name="Mortazavi A."/>
            <person name="Wong G."/>
            <person name="Sternberg P.W."/>
        </authorList>
    </citation>
    <scope>NUCLEOTIDE SEQUENCE [LARGE SCALE GENOMIC DNA]</scope>
    <source>
        <strain evidence="6">MT8872</strain>
    </source>
</reference>
<protein>
    <submittedName>
        <fullName evidence="7">Transthyretin-like family protein</fullName>
    </submittedName>
</protein>
<dbReference type="Proteomes" id="UP000492821">
    <property type="component" value="Unassembled WGS sequence"/>
</dbReference>
<evidence type="ECO:0000256" key="1">
    <source>
        <dbReference type="ARBA" id="ARBA00004613"/>
    </source>
</evidence>
<dbReference type="Gene3D" id="2.60.40.3330">
    <property type="match status" value="1"/>
</dbReference>